<dbReference type="Proteomes" id="UP000605259">
    <property type="component" value="Unassembled WGS sequence"/>
</dbReference>
<comment type="caution">
    <text evidence="2">The sequence shown here is derived from an EMBL/GenBank/DDBJ whole genome shotgun (WGS) entry which is preliminary data.</text>
</comment>
<accession>A0A917ENG8</accession>
<organism evidence="2 3">
    <name type="scientific">Priestia taiwanensis</name>
    <dbReference type="NCBI Taxonomy" id="1347902"/>
    <lineage>
        <taxon>Bacteria</taxon>
        <taxon>Bacillati</taxon>
        <taxon>Bacillota</taxon>
        <taxon>Bacilli</taxon>
        <taxon>Bacillales</taxon>
        <taxon>Bacillaceae</taxon>
        <taxon>Priestia</taxon>
    </lineage>
</organism>
<evidence type="ECO:0000313" key="3">
    <source>
        <dbReference type="Proteomes" id="UP000605259"/>
    </source>
</evidence>
<proteinExistence type="predicted"/>
<dbReference type="PROSITE" id="PS51186">
    <property type="entry name" value="GNAT"/>
    <property type="match status" value="1"/>
</dbReference>
<dbReference type="RefSeq" id="WP_188387136.1">
    <property type="nucleotide sequence ID" value="NZ_BMFK01000001.1"/>
</dbReference>
<dbReference type="Pfam" id="PF00583">
    <property type="entry name" value="Acetyltransf_1"/>
    <property type="match status" value="1"/>
</dbReference>
<evidence type="ECO:0000313" key="2">
    <source>
        <dbReference type="EMBL" id="GGE60027.1"/>
    </source>
</evidence>
<dbReference type="CDD" id="cd04301">
    <property type="entry name" value="NAT_SF"/>
    <property type="match status" value="1"/>
</dbReference>
<dbReference type="Gene3D" id="3.40.630.30">
    <property type="match status" value="1"/>
</dbReference>
<name>A0A917ENG8_9BACI</name>
<dbReference type="InterPro" id="IPR000182">
    <property type="entry name" value="GNAT_dom"/>
</dbReference>
<dbReference type="AlphaFoldDB" id="A0A917ENG8"/>
<dbReference type="EMBL" id="BMFK01000001">
    <property type="protein sequence ID" value="GGE60027.1"/>
    <property type="molecule type" value="Genomic_DNA"/>
</dbReference>
<protein>
    <submittedName>
        <fullName evidence="2">N-acetyltransferase</fullName>
    </submittedName>
</protein>
<reference evidence="2" key="1">
    <citation type="journal article" date="2014" name="Int. J. Syst. Evol. Microbiol.">
        <title>Complete genome sequence of Corynebacterium casei LMG S-19264T (=DSM 44701T), isolated from a smear-ripened cheese.</title>
        <authorList>
            <consortium name="US DOE Joint Genome Institute (JGI-PGF)"/>
            <person name="Walter F."/>
            <person name="Albersmeier A."/>
            <person name="Kalinowski J."/>
            <person name="Ruckert C."/>
        </authorList>
    </citation>
    <scope>NUCLEOTIDE SEQUENCE</scope>
    <source>
        <strain evidence="2">CGMCC 1.12698</strain>
    </source>
</reference>
<dbReference type="InterPro" id="IPR016181">
    <property type="entry name" value="Acyl_CoA_acyltransferase"/>
</dbReference>
<evidence type="ECO:0000259" key="1">
    <source>
        <dbReference type="PROSITE" id="PS51186"/>
    </source>
</evidence>
<sequence length="157" mass="17710">MITLKSITAANFEECIQLKLTKEQQHYIATNTYSLAESYAMINDGTYTPMPYAIYSHNIMVGFIMAIYDANESTYYISRLMIDTSHQGNGYGKQALLKMIEVMKTFPHGHTDAILLSCSKANVVPYKLYESVGFMNTGNVDEAGDCYMKLTLKHHAH</sequence>
<feature type="domain" description="N-acetyltransferase" evidence="1">
    <location>
        <begin position="2"/>
        <end position="153"/>
    </location>
</feature>
<gene>
    <name evidence="2" type="ORF">GCM10007140_08030</name>
</gene>
<dbReference type="GO" id="GO:0016747">
    <property type="term" value="F:acyltransferase activity, transferring groups other than amino-acyl groups"/>
    <property type="evidence" value="ECO:0007669"/>
    <property type="project" value="InterPro"/>
</dbReference>
<keyword evidence="3" id="KW-1185">Reference proteome</keyword>
<dbReference type="SUPFAM" id="SSF55729">
    <property type="entry name" value="Acyl-CoA N-acyltransferases (Nat)"/>
    <property type="match status" value="1"/>
</dbReference>
<reference evidence="2" key="2">
    <citation type="submission" date="2020-09" db="EMBL/GenBank/DDBJ databases">
        <authorList>
            <person name="Sun Q."/>
            <person name="Zhou Y."/>
        </authorList>
    </citation>
    <scope>NUCLEOTIDE SEQUENCE</scope>
    <source>
        <strain evidence="2">CGMCC 1.12698</strain>
    </source>
</reference>